<accession>A0A1G5IQ22</accession>
<reference evidence="3 4" key="1">
    <citation type="submission" date="2016-10" db="EMBL/GenBank/DDBJ databases">
        <authorList>
            <person name="de Groot N.N."/>
        </authorList>
    </citation>
    <scope>NUCLEOTIDE SEQUENCE [LARGE SCALE GENOMIC DNA]</scope>
    <source>
        <strain evidence="3 4">CGMCC 1.8925</strain>
    </source>
</reference>
<organism evidence="3 4">
    <name type="scientific">Paracoccus tibetensis</name>
    <dbReference type="NCBI Taxonomy" id="336292"/>
    <lineage>
        <taxon>Bacteria</taxon>
        <taxon>Pseudomonadati</taxon>
        <taxon>Pseudomonadota</taxon>
        <taxon>Alphaproteobacteria</taxon>
        <taxon>Rhodobacterales</taxon>
        <taxon>Paracoccaceae</taxon>
        <taxon>Paracoccus</taxon>
    </lineage>
</organism>
<comment type="subcellular location">
    <subcellularLocation>
        <location evidence="1">Bacterial flagellum basal body</location>
    </subcellularLocation>
</comment>
<evidence type="ECO:0000313" key="3">
    <source>
        <dbReference type="EMBL" id="SCY78182.1"/>
    </source>
</evidence>
<keyword evidence="3" id="KW-0966">Cell projection</keyword>
<protein>
    <submittedName>
        <fullName evidence="3">Flagellar basal-body rod protein FlgB</fullName>
    </submittedName>
</protein>
<dbReference type="Pfam" id="PF00460">
    <property type="entry name" value="Flg_bb_rod"/>
    <property type="match status" value="1"/>
</dbReference>
<keyword evidence="3" id="KW-0969">Cilium</keyword>
<dbReference type="InterPro" id="IPR001444">
    <property type="entry name" value="Flag_bb_rod_N"/>
</dbReference>
<dbReference type="RefSeq" id="WP_090745664.1">
    <property type="nucleotide sequence ID" value="NZ_FMVT01000009.1"/>
</dbReference>
<dbReference type="EMBL" id="FMVT01000009">
    <property type="protein sequence ID" value="SCY78182.1"/>
    <property type="molecule type" value="Genomic_DNA"/>
</dbReference>
<sequence>MFERIEMMRMARAMGHHVAQRQVAVARNIANADTPGYRAQDLARFEDSYRRGVETPALRTSNARHIPYEGQLRPAALTTDEAQASPNGNTVSLETEMVRAAEVKRQHDLSIGIYRSALTLMRASIGRR</sequence>
<dbReference type="NCBIfam" id="NF009270">
    <property type="entry name" value="PRK12627.1"/>
    <property type="match status" value="1"/>
</dbReference>
<evidence type="ECO:0000259" key="2">
    <source>
        <dbReference type="Pfam" id="PF00460"/>
    </source>
</evidence>
<dbReference type="STRING" id="336292.SAMN05660710_02755"/>
<keyword evidence="3" id="KW-0282">Flagellum</keyword>
<evidence type="ECO:0000313" key="4">
    <source>
        <dbReference type="Proteomes" id="UP000199502"/>
    </source>
</evidence>
<dbReference type="GO" id="GO:0009425">
    <property type="term" value="C:bacterial-type flagellum basal body"/>
    <property type="evidence" value="ECO:0007669"/>
    <property type="project" value="UniProtKB-SubCell"/>
</dbReference>
<feature type="domain" description="Flagellar basal body rod protein N-terminal" evidence="2">
    <location>
        <begin position="19"/>
        <end position="38"/>
    </location>
</feature>
<keyword evidence="4" id="KW-1185">Reference proteome</keyword>
<dbReference type="Proteomes" id="UP000199502">
    <property type="component" value="Unassembled WGS sequence"/>
</dbReference>
<proteinExistence type="predicted"/>
<dbReference type="OrthoDB" id="9788334at2"/>
<name>A0A1G5IQ22_9RHOB</name>
<evidence type="ECO:0000256" key="1">
    <source>
        <dbReference type="ARBA" id="ARBA00004117"/>
    </source>
</evidence>
<dbReference type="AlphaFoldDB" id="A0A1G5IQ22"/>
<gene>
    <name evidence="3" type="ORF">SAMN05660710_02755</name>
</gene>